<name>A0A8J4EFB5_9ACTN</name>
<feature type="compositionally biased region" description="Gly residues" evidence="1">
    <location>
        <begin position="261"/>
        <end position="270"/>
    </location>
</feature>
<dbReference type="AlphaFoldDB" id="A0A8J4EFB5"/>
<evidence type="ECO:0000313" key="2">
    <source>
        <dbReference type="EMBL" id="GIJ69897.1"/>
    </source>
</evidence>
<gene>
    <name evidence="2" type="ORF">Voc01_048140</name>
</gene>
<sequence length="291" mass="31782">MALKRKQSEAAPNEYVFVRPREMGGAAVVKDPQTGHMVAPEPGKALPANHRLVKAYPWLFLTTSEMYEAQNATVSEARSVRVGHAMDPKEQAAEWARLTAENRAKAEAMTPKERRAAELDTELSVYGMRFEDDGFGSAVRFAHRDPHRDQSLYLRSERQWVDLFGLVEGARLIQASRGERAKALAARGVLTPDEEKHIRYISTAASPVDSVTPNTEPLSVEDARAANEHVPADGPAEPREYGPALSRRRPTADQVAPIIGDGWGPAGGDSGPRAPSPAPRTASRFQEGWGA</sequence>
<accession>A0A8J4EFB5</accession>
<dbReference type="Proteomes" id="UP000635606">
    <property type="component" value="Unassembled WGS sequence"/>
</dbReference>
<organism evidence="2 3">
    <name type="scientific">Virgisporangium ochraceum</name>
    <dbReference type="NCBI Taxonomy" id="65505"/>
    <lineage>
        <taxon>Bacteria</taxon>
        <taxon>Bacillati</taxon>
        <taxon>Actinomycetota</taxon>
        <taxon>Actinomycetes</taxon>
        <taxon>Micromonosporales</taxon>
        <taxon>Micromonosporaceae</taxon>
        <taxon>Virgisporangium</taxon>
    </lineage>
</organism>
<comment type="caution">
    <text evidence="2">The sequence shown here is derived from an EMBL/GenBank/DDBJ whole genome shotgun (WGS) entry which is preliminary data.</text>
</comment>
<reference evidence="2" key="1">
    <citation type="submission" date="2021-01" db="EMBL/GenBank/DDBJ databases">
        <title>Whole genome shotgun sequence of Virgisporangium ochraceum NBRC 16418.</title>
        <authorList>
            <person name="Komaki H."/>
            <person name="Tamura T."/>
        </authorList>
    </citation>
    <scope>NUCLEOTIDE SEQUENCE</scope>
    <source>
        <strain evidence="2">NBRC 16418</strain>
    </source>
</reference>
<feature type="compositionally biased region" description="Basic and acidic residues" evidence="1">
    <location>
        <begin position="226"/>
        <end position="240"/>
    </location>
</feature>
<evidence type="ECO:0000313" key="3">
    <source>
        <dbReference type="Proteomes" id="UP000635606"/>
    </source>
</evidence>
<proteinExistence type="predicted"/>
<dbReference type="RefSeq" id="WP_203929808.1">
    <property type="nucleotide sequence ID" value="NZ_BOPH01000069.1"/>
</dbReference>
<dbReference type="EMBL" id="BOPH01000069">
    <property type="protein sequence ID" value="GIJ69897.1"/>
    <property type="molecule type" value="Genomic_DNA"/>
</dbReference>
<evidence type="ECO:0000256" key="1">
    <source>
        <dbReference type="SAM" id="MobiDB-lite"/>
    </source>
</evidence>
<feature type="region of interest" description="Disordered" evidence="1">
    <location>
        <begin position="226"/>
        <end position="291"/>
    </location>
</feature>
<protein>
    <submittedName>
        <fullName evidence="2">Uncharacterized protein</fullName>
    </submittedName>
</protein>
<keyword evidence="3" id="KW-1185">Reference proteome</keyword>